<dbReference type="RefSeq" id="WP_185036172.1">
    <property type="nucleotide sequence ID" value="NZ_BNBN01000020.1"/>
</dbReference>
<evidence type="ECO:0000313" key="1">
    <source>
        <dbReference type="EMBL" id="MBB6439650.1"/>
    </source>
</evidence>
<dbReference type="Proteomes" id="UP000540423">
    <property type="component" value="Unassembled WGS sequence"/>
</dbReference>
<reference evidence="1 2" key="1">
    <citation type="submission" date="2020-08" db="EMBL/GenBank/DDBJ databases">
        <title>Genomic Encyclopedia of Type Strains, Phase IV (KMG-IV): sequencing the most valuable type-strain genomes for metagenomic binning, comparative biology and taxonomic classification.</title>
        <authorList>
            <person name="Goeker M."/>
        </authorList>
    </citation>
    <scope>NUCLEOTIDE SEQUENCE [LARGE SCALE GENOMIC DNA]</scope>
    <source>
        <strain evidence="1 2">DSM 40141</strain>
    </source>
</reference>
<dbReference type="AlphaFoldDB" id="A0A7X0LSV7"/>
<evidence type="ECO:0000313" key="2">
    <source>
        <dbReference type="Proteomes" id="UP000540423"/>
    </source>
</evidence>
<dbReference type="EMBL" id="JACHEM010000025">
    <property type="protein sequence ID" value="MBB6439650.1"/>
    <property type="molecule type" value="Genomic_DNA"/>
</dbReference>
<protein>
    <submittedName>
        <fullName evidence="1">3-hydroxymyristoyl/3-hydroxydecanoyl-(Acyl carrier protein) dehydratase</fullName>
    </submittedName>
</protein>
<proteinExistence type="predicted"/>
<accession>A0A7X0LSV7</accession>
<keyword evidence="2" id="KW-1185">Reference proteome</keyword>
<organism evidence="1 2">
    <name type="scientific">Streptomyces candidus</name>
    <dbReference type="NCBI Taxonomy" id="67283"/>
    <lineage>
        <taxon>Bacteria</taxon>
        <taxon>Bacillati</taxon>
        <taxon>Actinomycetota</taxon>
        <taxon>Actinomycetes</taxon>
        <taxon>Kitasatosporales</taxon>
        <taxon>Streptomycetaceae</taxon>
        <taxon>Streptomyces</taxon>
    </lineage>
</organism>
<comment type="caution">
    <text evidence="1">The sequence shown here is derived from an EMBL/GenBank/DDBJ whole genome shotgun (WGS) entry which is preliminary data.</text>
</comment>
<gene>
    <name evidence="1" type="ORF">HNQ79_006162</name>
</gene>
<name>A0A7X0LSV7_9ACTN</name>
<sequence length="321" mass="33841">MTAFESLSDHEAAAAVPLDVEDLVCVSRPYFALEDLRRIGPGRVVATVPIESDPGRQAAVIGVGEVGRHLAILGLCAASTVNRRPGRFAYLARGARVEWLADPTLAPQESPLIGHAKAAFTTSRKATADARLTDAFSGEILARMSVSYDVLPHRLLTRLLEAPVPGETSTLPAAAPSRGAVPPARPYGEPVPLEKFRLEPATGILSAELPVTAALCPGHFDGHPVLPVAIAATAMTTLVDRGVAELYPHARWLAGPLTLTADAFARAGETVTFTATPTQAMTYQCVARTESRTVASVNIQLVLVDPRTLTQSVPPVAAATR</sequence>